<feature type="transmembrane region" description="Helical" evidence="6">
    <location>
        <begin position="446"/>
        <end position="466"/>
    </location>
</feature>
<dbReference type="AlphaFoldDB" id="A0A1N6I9W8"/>
<dbReference type="InterPro" id="IPR020846">
    <property type="entry name" value="MFS_dom"/>
</dbReference>
<feature type="transmembrane region" description="Helical" evidence="6">
    <location>
        <begin position="336"/>
        <end position="358"/>
    </location>
</feature>
<keyword evidence="9" id="KW-1185">Reference proteome</keyword>
<dbReference type="InterPro" id="IPR050189">
    <property type="entry name" value="MFS_Efflux_Transporters"/>
</dbReference>
<dbReference type="Pfam" id="PF07690">
    <property type="entry name" value="MFS_1"/>
    <property type="match status" value="1"/>
</dbReference>
<evidence type="ECO:0000256" key="5">
    <source>
        <dbReference type="ARBA" id="ARBA00023136"/>
    </source>
</evidence>
<feature type="transmembrane region" description="Helical" evidence="6">
    <location>
        <begin position="738"/>
        <end position="759"/>
    </location>
</feature>
<dbReference type="PROSITE" id="PS51257">
    <property type="entry name" value="PROKAR_LIPOPROTEIN"/>
    <property type="match status" value="1"/>
</dbReference>
<evidence type="ECO:0000256" key="4">
    <source>
        <dbReference type="ARBA" id="ARBA00022989"/>
    </source>
</evidence>
<evidence type="ECO:0000313" key="9">
    <source>
        <dbReference type="Proteomes" id="UP000184694"/>
    </source>
</evidence>
<feature type="transmembrane region" description="Helical" evidence="6">
    <location>
        <begin position="506"/>
        <end position="524"/>
    </location>
</feature>
<sequence length="773" mass="83265">MSRAIKKLFTASLILIACVQLFTLMLSSSTLRTELTRISLSSYKGIATQLEATIERGLRFGRPLDGFASMQSHLSKAKSMAGDIEALHITDPDGKVLYTTAPVTPTAFKDLEQNSLTDEWLKDGDSRLTIRPLYGYKNEKKGFLVVKIGTHGITQTVRDFLYTTGLISTVISFITAGLLFARLLFWKAQSHINPLADKKFRTTLFVFFSISQVAYGITTYHLFNQKLDISTNQKLLQVSDSLTYSLEYLLDKRINIAKLHGTTKELKELITKTPELIGASLSFIEGTPKSYGNVTGKNITIPISSGKFTNAVERKRHGTLKLYVNTAAQQKILTSVALNMGTTLVIGLLLLGELASLFAEKNTTTHPQTTTPDSISTLIRGLCFIFFFGFDMVLTFAPLAARNLNTATSGISNSLAGSLPISCEMAAAGLGIFLVGFLSDKYRWSSLFTTGVIFATAGCVFGGASTSIIPFIVARALAGLGFGIAIMAAQLSLVSLENKAQGMGNMFAGILAGSLCGSAAGAMLSDLFNYQMVFYTSAIFCAFALLLIKPAAKVSIETSCQTTSTESSLDTVLSLIKTPKMWSTLILAGLPIAISLSGFLYYFVPIFLNNQGINQADIGRLFMIYSLCIIYLGPVLGSKIDKSNKAFLYTTIAVILSGAALLIATAYPTLPGFSVSVAITGIAQCIAGSSVLLYVLALPGLQKNNKEKMASLFRLLERSGQIAGPLLFGVIATRKSSLQGVCLTGVTFIIAGSFFYFIANSKLLLKLLSKGKL</sequence>
<evidence type="ECO:0000259" key="7">
    <source>
        <dbReference type="PROSITE" id="PS50850"/>
    </source>
</evidence>
<dbReference type="STRING" id="1121457.SAMN02745161_2552"/>
<feature type="transmembrane region" description="Helical" evidence="6">
    <location>
        <begin position="378"/>
        <end position="399"/>
    </location>
</feature>
<feature type="transmembrane region" description="Helical" evidence="6">
    <location>
        <begin position="530"/>
        <end position="548"/>
    </location>
</feature>
<feature type="transmembrane region" description="Helical" evidence="6">
    <location>
        <begin position="472"/>
        <end position="494"/>
    </location>
</feature>
<keyword evidence="4 6" id="KW-1133">Transmembrane helix</keyword>
<evidence type="ECO:0000256" key="6">
    <source>
        <dbReference type="SAM" id="Phobius"/>
    </source>
</evidence>
<dbReference type="GO" id="GO:0005886">
    <property type="term" value="C:plasma membrane"/>
    <property type="evidence" value="ECO:0007669"/>
    <property type="project" value="UniProtKB-SubCell"/>
</dbReference>
<feature type="transmembrane region" description="Helical" evidence="6">
    <location>
        <begin position="618"/>
        <end position="637"/>
    </location>
</feature>
<feature type="transmembrane region" description="Helical" evidence="6">
    <location>
        <begin position="673"/>
        <end position="695"/>
    </location>
</feature>
<dbReference type="OrthoDB" id="1679175at2"/>
<keyword evidence="3 6" id="KW-0812">Transmembrane</keyword>
<dbReference type="PROSITE" id="PS50850">
    <property type="entry name" value="MFS"/>
    <property type="match status" value="1"/>
</dbReference>
<proteinExistence type="predicted"/>
<protein>
    <submittedName>
        <fullName evidence="8">Predicted arabinose efflux permease, MFS family</fullName>
    </submittedName>
</protein>
<dbReference type="SUPFAM" id="SSF103473">
    <property type="entry name" value="MFS general substrate transporter"/>
    <property type="match status" value="1"/>
</dbReference>
<dbReference type="PANTHER" id="PTHR43124:SF3">
    <property type="entry name" value="CHLORAMPHENICOL EFFLUX PUMP RV0191"/>
    <property type="match status" value="1"/>
</dbReference>
<feature type="transmembrane region" description="Helical" evidence="6">
    <location>
        <begin position="160"/>
        <end position="181"/>
    </location>
</feature>
<feature type="transmembrane region" description="Helical" evidence="6">
    <location>
        <begin position="585"/>
        <end position="606"/>
    </location>
</feature>
<evidence type="ECO:0000256" key="3">
    <source>
        <dbReference type="ARBA" id="ARBA00022692"/>
    </source>
</evidence>
<feature type="domain" description="Major facilitator superfamily (MFS) profile" evidence="7">
    <location>
        <begin position="375"/>
        <end position="763"/>
    </location>
</feature>
<keyword evidence="5 6" id="KW-0472">Membrane</keyword>
<dbReference type="PANTHER" id="PTHR43124">
    <property type="entry name" value="PURINE EFFLUX PUMP PBUE"/>
    <property type="match status" value="1"/>
</dbReference>
<evidence type="ECO:0000256" key="2">
    <source>
        <dbReference type="ARBA" id="ARBA00022475"/>
    </source>
</evidence>
<dbReference type="GO" id="GO:0022857">
    <property type="term" value="F:transmembrane transporter activity"/>
    <property type="evidence" value="ECO:0007669"/>
    <property type="project" value="InterPro"/>
</dbReference>
<accession>A0A1N6I9W8</accession>
<dbReference type="Gene3D" id="1.20.1250.20">
    <property type="entry name" value="MFS general substrate transporter like domains"/>
    <property type="match status" value="1"/>
</dbReference>
<name>A0A1N6I9W8_9BACT</name>
<evidence type="ECO:0000313" key="8">
    <source>
        <dbReference type="EMBL" id="SIO28755.1"/>
    </source>
</evidence>
<feature type="transmembrane region" description="Helical" evidence="6">
    <location>
        <begin position="419"/>
        <end position="439"/>
    </location>
</feature>
<keyword evidence="2" id="KW-1003">Cell membrane</keyword>
<dbReference type="Proteomes" id="UP000184694">
    <property type="component" value="Unassembled WGS sequence"/>
</dbReference>
<dbReference type="EMBL" id="FSRG01000006">
    <property type="protein sequence ID" value="SIO28755.1"/>
    <property type="molecule type" value="Genomic_DNA"/>
</dbReference>
<organism evidence="8 9">
    <name type="scientific">Halodesulfovibrio marinisediminis DSM 17456</name>
    <dbReference type="NCBI Taxonomy" id="1121457"/>
    <lineage>
        <taxon>Bacteria</taxon>
        <taxon>Pseudomonadati</taxon>
        <taxon>Thermodesulfobacteriota</taxon>
        <taxon>Desulfovibrionia</taxon>
        <taxon>Desulfovibrionales</taxon>
        <taxon>Desulfovibrionaceae</taxon>
        <taxon>Halodesulfovibrio</taxon>
    </lineage>
</organism>
<evidence type="ECO:0000256" key="1">
    <source>
        <dbReference type="ARBA" id="ARBA00004651"/>
    </source>
</evidence>
<feature type="transmembrane region" description="Helical" evidence="6">
    <location>
        <begin position="202"/>
        <end position="223"/>
    </location>
</feature>
<gene>
    <name evidence="8" type="ORF">SAMN02745161_2552</name>
</gene>
<dbReference type="InterPro" id="IPR036259">
    <property type="entry name" value="MFS_trans_sf"/>
</dbReference>
<reference evidence="9" key="1">
    <citation type="submission" date="2016-11" db="EMBL/GenBank/DDBJ databases">
        <authorList>
            <person name="Varghese N."/>
            <person name="Submissions S."/>
        </authorList>
    </citation>
    <scope>NUCLEOTIDE SEQUENCE [LARGE SCALE GENOMIC DNA]</scope>
    <source>
        <strain evidence="9">DSM 17456</strain>
    </source>
</reference>
<feature type="transmembrane region" description="Helical" evidence="6">
    <location>
        <begin position="646"/>
        <end position="667"/>
    </location>
</feature>
<dbReference type="InterPro" id="IPR011701">
    <property type="entry name" value="MFS"/>
</dbReference>
<dbReference type="RefSeq" id="WP_074217322.1">
    <property type="nucleotide sequence ID" value="NZ_FSRG01000006.1"/>
</dbReference>
<comment type="subcellular location">
    <subcellularLocation>
        <location evidence="1">Cell membrane</location>
        <topology evidence="1">Multi-pass membrane protein</topology>
    </subcellularLocation>
</comment>